<dbReference type="InterPro" id="IPR043502">
    <property type="entry name" value="DNA/RNA_pol_sf"/>
</dbReference>
<dbReference type="CDD" id="cd01650">
    <property type="entry name" value="RT_nLTR_like"/>
    <property type="match status" value="1"/>
</dbReference>
<dbReference type="AlphaFoldDB" id="A0A8H7UI19"/>
<name>A0A8H7UI19_9FUNG</name>
<dbReference type="OrthoDB" id="8195432at2759"/>
<evidence type="ECO:0000313" key="4">
    <source>
        <dbReference type="Proteomes" id="UP000612746"/>
    </source>
</evidence>
<feature type="compositionally biased region" description="Low complexity" evidence="1">
    <location>
        <begin position="184"/>
        <end position="205"/>
    </location>
</feature>
<organism evidence="3 4">
    <name type="scientific">Umbelopsis vinacea</name>
    <dbReference type="NCBI Taxonomy" id="44442"/>
    <lineage>
        <taxon>Eukaryota</taxon>
        <taxon>Fungi</taxon>
        <taxon>Fungi incertae sedis</taxon>
        <taxon>Mucoromycota</taxon>
        <taxon>Mucoromycotina</taxon>
        <taxon>Umbelopsidomycetes</taxon>
        <taxon>Umbelopsidales</taxon>
        <taxon>Umbelopsidaceae</taxon>
        <taxon>Umbelopsis</taxon>
    </lineage>
</organism>
<proteinExistence type="predicted"/>
<keyword evidence="4" id="KW-1185">Reference proteome</keyword>
<dbReference type="EMBL" id="JAEPRA010000004">
    <property type="protein sequence ID" value="KAG2186651.1"/>
    <property type="molecule type" value="Genomic_DNA"/>
</dbReference>
<reference evidence="3" key="1">
    <citation type="submission" date="2020-12" db="EMBL/GenBank/DDBJ databases">
        <title>Metabolic potential, ecology and presence of endohyphal bacteria is reflected in genomic diversity of Mucoromycotina.</title>
        <authorList>
            <person name="Muszewska A."/>
            <person name="Okrasinska A."/>
            <person name="Steczkiewicz K."/>
            <person name="Drgas O."/>
            <person name="Orlowska M."/>
            <person name="Perlinska-Lenart U."/>
            <person name="Aleksandrzak-Piekarczyk T."/>
            <person name="Szatraj K."/>
            <person name="Zielenkiewicz U."/>
            <person name="Pilsyk S."/>
            <person name="Malc E."/>
            <person name="Mieczkowski P."/>
            <person name="Kruszewska J.S."/>
            <person name="Biernat P."/>
            <person name="Pawlowska J."/>
        </authorList>
    </citation>
    <scope>NUCLEOTIDE SEQUENCE</scope>
    <source>
        <strain evidence="3">WA0000051536</strain>
    </source>
</reference>
<dbReference type="InterPro" id="IPR043128">
    <property type="entry name" value="Rev_trsase/Diguanyl_cyclase"/>
</dbReference>
<dbReference type="PROSITE" id="PS50878">
    <property type="entry name" value="RT_POL"/>
    <property type="match status" value="1"/>
</dbReference>
<dbReference type="Pfam" id="PF00078">
    <property type="entry name" value="RVT_1"/>
    <property type="match status" value="1"/>
</dbReference>
<feature type="domain" description="Reverse transcriptase" evidence="2">
    <location>
        <begin position="502"/>
        <end position="760"/>
    </location>
</feature>
<evidence type="ECO:0000259" key="2">
    <source>
        <dbReference type="PROSITE" id="PS50878"/>
    </source>
</evidence>
<feature type="region of interest" description="Disordered" evidence="1">
    <location>
        <begin position="184"/>
        <end position="270"/>
    </location>
</feature>
<accession>A0A8H7UI19</accession>
<dbReference type="SUPFAM" id="SSF56672">
    <property type="entry name" value="DNA/RNA polymerases"/>
    <property type="match status" value="1"/>
</dbReference>
<dbReference type="Proteomes" id="UP000612746">
    <property type="component" value="Unassembled WGS sequence"/>
</dbReference>
<feature type="region of interest" description="Disordered" evidence="1">
    <location>
        <begin position="103"/>
        <end position="129"/>
    </location>
</feature>
<dbReference type="Gene3D" id="3.30.70.270">
    <property type="match status" value="1"/>
</dbReference>
<protein>
    <recommendedName>
        <fullName evidence="2">Reverse transcriptase domain-containing protein</fullName>
    </recommendedName>
</protein>
<dbReference type="PANTHER" id="PTHR19446">
    <property type="entry name" value="REVERSE TRANSCRIPTASES"/>
    <property type="match status" value="1"/>
</dbReference>
<dbReference type="InterPro" id="IPR000477">
    <property type="entry name" value="RT_dom"/>
</dbReference>
<comment type="caution">
    <text evidence="3">The sequence shown here is derived from an EMBL/GenBank/DDBJ whole genome shotgun (WGS) entry which is preliminary data.</text>
</comment>
<feature type="compositionally biased region" description="Polar residues" evidence="1">
    <location>
        <begin position="213"/>
        <end position="226"/>
    </location>
</feature>
<sequence length="1028" mass="118030">MHEQISKGQLQRHINSEHVYTTLILDAKRPPNVCSGTDSPLQTHELQIIREAIGAMGWSTPNIVQFLRTKQFWRSPTVIAQAIIRIQTTQEQGVSVPIVTTAQQTAHNSTSSQSPSHPDYESIKPKKSDKHYGKMLRNLSAFLPTPSPHYFIVERMMVRNTAGETSKSTNMSNSPDILMASVSSTSNVQTTNQSTSDDIVVTSDSHTPAAEPSANNDIAMTVNPDNHTAERSTPDDIVMTTTDNRQDNEQPSTTTTTESEIQPWRPVHPGTYPSITQLIAQRSSRRILRTPLFANTESRKSFELAVKELVETHMPDPDDDDEEILTYKNNQFHDELYALIADFTRRRDFPDLEHLDSEEDLNAALARANLSPYDRRRLLRQRHRLREGRESTRLFHQYRHRAKMTFDQIMSEQQQSPCPIPKETVEESFTERYRRPTHPTPVIRSVQHRFRSTTIHEIGEYDVTAALRHFNKSSSPGFDGIPYKVWSLFPCLGQWLLVMFQSCYGLGWTPDHWRISKTILLHKKDDTNVLSNWRPISLQNTAGKIYAGFVKHTPGCIEHDYYAQATIRKARRQRLPLYICSYDIGDAFGSISHERIQQSLELIGLDDRAIDIILSMYTDLKGWVDTPNGPTGMIPIERGTKQGDPLSPMIFNICLLDLSLSLNDMRSPAESNQHNHLMFADDIIIMSNNAQQFRRLHNHVTEYMNSHRTQLNPTKCCFSATLPSGHTKRKQDSNVRLRINQEYVRQVPLTDSWTYLGSATGLQRRTTYHQFRDIHDTFKRQLHKITNSKLRIFQKIHAIKTFLLSQIEYYMRLHGVGISQAQRLGSTLREGVRKFIGLPRNTITKLLHSRVEDGGFGFFDPWDWHCSTLCSHDHSRRTTDDYIDTILTHTRTRDSTQYGADDLYPSAYRFAVKARLNLHPTNANKQRWGQEPDDRCRRCGDREDIHHVLSYCPAYMQGKSRRHDTVLKRIASSVRYNNRNNQVFINQSPPHIIANGLPPDLVVIHEKEVIMLDVVVTSQHQPDALNIA</sequence>
<feature type="compositionally biased region" description="Basic and acidic residues" evidence="1">
    <location>
        <begin position="118"/>
        <end position="129"/>
    </location>
</feature>
<evidence type="ECO:0000256" key="1">
    <source>
        <dbReference type="SAM" id="MobiDB-lite"/>
    </source>
</evidence>
<evidence type="ECO:0000313" key="3">
    <source>
        <dbReference type="EMBL" id="KAG2186651.1"/>
    </source>
</evidence>
<feature type="compositionally biased region" description="Polar residues" evidence="1">
    <location>
        <begin position="103"/>
        <end position="116"/>
    </location>
</feature>
<gene>
    <name evidence="3" type="ORF">INT44_002875</name>
</gene>